<organism evidence="3 4">
    <name type="scientific">Williamsia marianensis</name>
    <dbReference type="NCBI Taxonomy" id="85044"/>
    <lineage>
        <taxon>Bacteria</taxon>
        <taxon>Bacillati</taxon>
        <taxon>Actinomycetota</taxon>
        <taxon>Actinomycetes</taxon>
        <taxon>Mycobacteriales</taxon>
        <taxon>Nocardiaceae</taxon>
        <taxon>Williamsia</taxon>
    </lineage>
</organism>
<dbReference type="InterPro" id="IPR003115">
    <property type="entry name" value="ParB_N"/>
</dbReference>
<gene>
    <name evidence="3" type="ORF">DFJ75_4979</name>
</gene>
<name>A0A495ISR2_WILMA</name>
<dbReference type="CDD" id="cd16387">
    <property type="entry name" value="ParB_N_Srx"/>
    <property type="match status" value="1"/>
</dbReference>
<evidence type="ECO:0000256" key="1">
    <source>
        <dbReference type="SAM" id="MobiDB-lite"/>
    </source>
</evidence>
<dbReference type="PANTHER" id="PTHR33375">
    <property type="entry name" value="CHROMOSOME-PARTITIONING PROTEIN PARB-RELATED"/>
    <property type="match status" value="1"/>
</dbReference>
<dbReference type="SMART" id="SM00470">
    <property type="entry name" value="ParB"/>
    <property type="match status" value="1"/>
</dbReference>
<dbReference type="GO" id="GO:0007059">
    <property type="term" value="P:chromosome segregation"/>
    <property type="evidence" value="ECO:0007669"/>
    <property type="project" value="TreeGrafter"/>
</dbReference>
<dbReference type="EMBL" id="RBKV01000002">
    <property type="protein sequence ID" value="RKR79836.1"/>
    <property type="molecule type" value="Genomic_DNA"/>
</dbReference>
<dbReference type="PANTHER" id="PTHR33375:SF1">
    <property type="entry name" value="CHROMOSOME-PARTITIONING PROTEIN PARB-RELATED"/>
    <property type="match status" value="1"/>
</dbReference>
<sequence length="542" mass="58658">MGNNTATITPDAETTAVETITAATGELLHIDPAELVLDDNVRTDPVLGKDFIASIATGVRLPLYAVRDADGTVKVRDGQRRMLAAREAGLTSIPVYVVAADQAESDDTERTRRRIIDQVIANEARADLKASEKAAAVEQLSLTGLSATKIAKSLHTNKRTVDAALATAASQTARSAVDAANLTLDQGMILAEYDDDPEAVAELVAAAAEGRFDHKAAELKETAPARAAIRAARDELTAQGFIATTDRSDVVSGYRRLDQLVDAEGSKAAVADLDPDHLLALLSARWRTEYTSAEGVALDRDDIDWDLDGEEDADLKPEEGYHDPRTVTRTESCTAEVVWFHRCYEEAGLLTAWEWDQQNRSSKKSTPKDRPLTEAEQAHKDAETRERRKVKTLNKLGVAAQTVRRDKLTEAFGRKTLPKGKAAVVAAFLATTMWHNADLYNAARQDANAKEIAADLLGGGPIEALDGATGERAQLIALAITCAAHEANLPKDAWRGGHEYLRSIGEGRTRYLTFLTEAFGYALSDIEKVVTGDMNADDINIS</sequence>
<feature type="domain" description="ParB-like N-terminal" evidence="2">
    <location>
        <begin position="28"/>
        <end position="123"/>
    </location>
</feature>
<dbReference type="Gene3D" id="1.10.10.2830">
    <property type="match status" value="1"/>
</dbReference>
<dbReference type="InterPro" id="IPR036086">
    <property type="entry name" value="ParB/Sulfiredoxin_sf"/>
</dbReference>
<dbReference type="Gene3D" id="3.90.1530.10">
    <property type="entry name" value="Conserved hypothetical protein from pyrococcus furiosus pfu- 392566-001, ParB domain"/>
    <property type="match status" value="1"/>
</dbReference>
<accession>A0A495ISR2</accession>
<dbReference type="GO" id="GO:0005694">
    <property type="term" value="C:chromosome"/>
    <property type="evidence" value="ECO:0007669"/>
    <property type="project" value="TreeGrafter"/>
</dbReference>
<dbReference type="SUPFAM" id="SSF109709">
    <property type="entry name" value="KorB DNA-binding domain-like"/>
    <property type="match status" value="1"/>
</dbReference>
<dbReference type="Proteomes" id="UP000274762">
    <property type="component" value="Unassembled WGS sequence"/>
</dbReference>
<dbReference type="SUPFAM" id="SSF110849">
    <property type="entry name" value="ParB/Sulfiredoxin"/>
    <property type="match status" value="1"/>
</dbReference>
<protein>
    <submittedName>
        <fullName evidence="3">ParB family chromosome partitioning protein</fullName>
    </submittedName>
</protein>
<feature type="compositionally biased region" description="Basic and acidic residues" evidence="1">
    <location>
        <begin position="366"/>
        <end position="386"/>
    </location>
</feature>
<comment type="caution">
    <text evidence="3">The sequence shown here is derived from an EMBL/GenBank/DDBJ whole genome shotgun (WGS) entry which is preliminary data.</text>
</comment>
<reference evidence="3 4" key="1">
    <citation type="submission" date="2018-10" db="EMBL/GenBank/DDBJ databases">
        <title>Sequencing the genomes of 1000 actinobacteria strains.</title>
        <authorList>
            <person name="Klenk H.-P."/>
        </authorList>
    </citation>
    <scope>NUCLEOTIDE SEQUENCE [LARGE SCALE GENOMIC DNA]</scope>
    <source>
        <strain evidence="3 4">DSM 44343</strain>
    </source>
</reference>
<evidence type="ECO:0000313" key="4">
    <source>
        <dbReference type="Proteomes" id="UP000274762"/>
    </source>
</evidence>
<evidence type="ECO:0000259" key="2">
    <source>
        <dbReference type="SMART" id="SM00470"/>
    </source>
</evidence>
<evidence type="ECO:0000313" key="3">
    <source>
        <dbReference type="EMBL" id="RKR79836.1"/>
    </source>
</evidence>
<dbReference type="RefSeq" id="WP_062801062.1">
    <property type="nucleotide sequence ID" value="NZ_CBCRXS010000022.1"/>
</dbReference>
<dbReference type="AlphaFoldDB" id="A0A495ISR2"/>
<dbReference type="OrthoDB" id="3846919at2"/>
<dbReference type="InterPro" id="IPR050336">
    <property type="entry name" value="Chromosome_partition/occlusion"/>
</dbReference>
<proteinExistence type="predicted"/>
<feature type="region of interest" description="Disordered" evidence="1">
    <location>
        <begin position="357"/>
        <end position="387"/>
    </location>
</feature>